<reference evidence="2 3" key="1">
    <citation type="submission" date="2007-08" db="EMBL/GenBank/DDBJ databases">
        <title>Complete sequence of Roseiflexus castenholzii DSM 13941.</title>
        <authorList>
            <consortium name="US DOE Joint Genome Institute"/>
            <person name="Copeland A."/>
            <person name="Lucas S."/>
            <person name="Lapidus A."/>
            <person name="Barry K."/>
            <person name="Glavina del Rio T."/>
            <person name="Dalin E."/>
            <person name="Tice H."/>
            <person name="Pitluck S."/>
            <person name="Thompson L.S."/>
            <person name="Brettin T."/>
            <person name="Bruce D."/>
            <person name="Detter J.C."/>
            <person name="Han C."/>
            <person name="Tapia R."/>
            <person name="Schmutz J."/>
            <person name="Larimer F."/>
            <person name="Land M."/>
            <person name="Hauser L."/>
            <person name="Kyrpides N."/>
            <person name="Mikhailova N."/>
            <person name="Bryant D.A."/>
            <person name="Hanada S."/>
            <person name="Tsukatani Y."/>
            <person name="Richardson P."/>
        </authorList>
    </citation>
    <scope>NUCLEOTIDE SEQUENCE [LARGE SCALE GENOMIC DNA]</scope>
    <source>
        <strain evidence="3">DSM 13941 / HLO8</strain>
    </source>
</reference>
<name>A7NPN6_ROSCS</name>
<evidence type="ECO:0000256" key="1">
    <source>
        <dbReference type="SAM" id="Phobius"/>
    </source>
</evidence>
<keyword evidence="1" id="KW-1133">Transmembrane helix</keyword>
<dbReference type="HOGENOM" id="CLU_127630_0_0_0"/>
<keyword evidence="1" id="KW-0812">Transmembrane</keyword>
<dbReference type="EMBL" id="CP000804">
    <property type="protein sequence ID" value="ABU59532.1"/>
    <property type="molecule type" value="Genomic_DNA"/>
</dbReference>
<sequence>MVSVRGCNPISCFISALLFVLIGACVGGVFFVVIRSIRDSDVVQEALVRAERDPQVAAALGAPLEAGWFPMGSISTGDGSGNANLTLSVAGPRGSGEMMIEAVHREGVWQYRRLIVTVGGRQIDVLREQ</sequence>
<evidence type="ECO:0008006" key="4">
    <source>
        <dbReference type="Google" id="ProtNLM"/>
    </source>
</evidence>
<keyword evidence="1" id="KW-0472">Membrane</keyword>
<dbReference type="KEGG" id="rca:Rcas_3482"/>
<dbReference type="OrthoDB" id="199146at2"/>
<evidence type="ECO:0000313" key="3">
    <source>
        <dbReference type="Proteomes" id="UP000000263"/>
    </source>
</evidence>
<dbReference type="PROSITE" id="PS51257">
    <property type="entry name" value="PROKAR_LIPOPROTEIN"/>
    <property type="match status" value="1"/>
</dbReference>
<feature type="transmembrane region" description="Helical" evidence="1">
    <location>
        <begin position="12"/>
        <end position="34"/>
    </location>
</feature>
<dbReference type="STRING" id="383372.Rcas_3482"/>
<dbReference type="AlphaFoldDB" id="A7NPN6"/>
<dbReference type="Proteomes" id="UP000000263">
    <property type="component" value="Chromosome"/>
</dbReference>
<dbReference type="RefSeq" id="WP_012121955.1">
    <property type="nucleotide sequence ID" value="NC_009767.1"/>
</dbReference>
<protein>
    <recommendedName>
        <fullName evidence="4">Cytochrome oxidase complex assembly protein 1</fullName>
    </recommendedName>
</protein>
<dbReference type="Pfam" id="PF08695">
    <property type="entry name" value="Coa1"/>
    <property type="match status" value="1"/>
</dbReference>
<organism evidence="2 3">
    <name type="scientific">Roseiflexus castenholzii (strain DSM 13941 / HLO8)</name>
    <dbReference type="NCBI Taxonomy" id="383372"/>
    <lineage>
        <taxon>Bacteria</taxon>
        <taxon>Bacillati</taxon>
        <taxon>Chloroflexota</taxon>
        <taxon>Chloroflexia</taxon>
        <taxon>Chloroflexales</taxon>
        <taxon>Roseiflexineae</taxon>
        <taxon>Roseiflexaceae</taxon>
        <taxon>Roseiflexus</taxon>
    </lineage>
</organism>
<evidence type="ECO:0000313" key="2">
    <source>
        <dbReference type="EMBL" id="ABU59532.1"/>
    </source>
</evidence>
<keyword evidence="3" id="KW-1185">Reference proteome</keyword>
<dbReference type="eggNOG" id="COG2373">
    <property type="taxonomic scope" value="Bacteria"/>
</dbReference>
<proteinExistence type="predicted"/>
<dbReference type="InterPro" id="IPR014807">
    <property type="entry name" value="Coa1"/>
</dbReference>
<accession>A7NPN6</accession>
<gene>
    <name evidence="2" type="ordered locus">Rcas_3482</name>
</gene>